<evidence type="ECO:0000313" key="4">
    <source>
        <dbReference type="Proteomes" id="UP000027135"/>
    </source>
</evidence>
<dbReference type="Pfam" id="PF01344">
    <property type="entry name" value="Kelch_1"/>
    <property type="match status" value="2"/>
</dbReference>
<organism evidence="3 4">
    <name type="scientific">Zootermopsis nevadensis</name>
    <name type="common">Dampwood termite</name>
    <dbReference type="NCBI Taxonomy" id="136037"/>
    <lineage>
        <taxon>Eukaryota</taxon>
        <taxon>Metazoa</taxon>
        <taxon>Ecdysozoa</taxon>
        <taxon>Arthropoda</taxon>
        <taxon>Hexapoda</taxon>
        <taxon>Insecta</taxon>
        <taxon>Pterygota</taxon>
        <taxon>Neoptera</taxon>
        <taxon>Polyneoptera</taxon>
        <taxon>Dictyoptera</taxon>
        <taxon>Blattodea</taxon>
        <taxon>Blattoidea</taxon>
        <taxon>Termitoidae</taxon>
        <taxon>Termopsidae</taxon>
        <taxon>Zootermopsis</taxon>
    </lineage>
</organism>
<dbReference type="PANTHER" id="PTHR45632:SF3">
    <property type="entry name" value="KELCH-LIKE PROTEIN 32"/>
    <property type="match status" value="1"/>
</dbReference>
<dbReference type="Gene3D" id="2.120.10.80">
    <property type="entry name" value="Kelch-type beta propeller"/>
    <property type="match status" value="1"/>
</dbReference>
<dbReference type="InParanoid" id="A0A067RH66"/>
<accession>A0A067RH66</accession>
<dbReference type="InterPro" id="IPR015915">
    <property type="entry name" value="Kelch-typ_b-propeller"/>
</dbReference>
<dbReference type="EMBL" id="KK852639">
    <property type="protein sequence ID" value="KDR19666.1"/>
    <property type="molecule type" value="Genomic_DNA"/>
</dbReference>
<dbReference type="AlphaFoldDB" id="A0A067RH66"/>
<dbReference type="STRING" id="136037.A0A067RH66"/>
<dbReference type="Proteomes" id="UP000027135">
    <property type="component" value="Unassembled WGS sequence"/>
</dbReference>
<dbReference type="SMART" id="SM00612">
    <property type="entry name" value="Kelch"/>
    <property type="match status" value="2"/>
</dbReference>
<dbReference type="PANTHER" id="PTHR45632">
    <property type="entry name" value="LD33804P"/>
    <property type="match status" value="1"/>
</dbReference>
<dbReference type="SUPFAM" id="SSF117281">
    <property type="entry name" value="Kelch motif"/>
    <property type="match status" value="1"/>
</dbReference>
<evidence type="ECO:0000313" key="3">
    <source>
        <dbReference type="EMBL" id="KDR19666.1"/>
    </source>
</evidence>
<keyword evidence="4" id="KW-1185">Reference proteome</keyword>
<dbReference type="eggNOG" id="KOG1072">
    <property type="taxonomic scope" value="Eukaryota"/>
</dbReference>
<name>A0A067RH66_ZOONE</name>
<proteinExistence type="predicted"/>
<reference evidence="3 4" key="1">
    <citation type="journal article" date="2014" name="Nat. Commun.">
        <title>Molecular traces of alternative social organization in a termite genome.</title>
        <authorList>
            <person name="Terrapon N."/>
            <person name="Li C."/>
            <person name="Robertson H.M."/>
            <person name="Ji L."/>
            <person name="Meng X."/>
            <person name="Booth W."/>
            <person name="Chen Z."/>
            <person name="Childers C.P."/>
            <person name="Glastad K.M."/>
            <person name="Gokhale K."/>
            <person name="Gowin J."/>
            <person name="Gronenberg W."/>
            <person name="Hermansen R.A."/>
            <person name="Hu H."/>
            <person name="Hunt B.G."/>
            <person name="Huylmans A.K."/>
            <person name="Khalil S.M."/>
            <person name="Mitchell R.D."/>
            <person name="Munoz-Torres M.C."/>
            <person name="Mustard J.A."/>
            <person name="Pan H."/>
            <person name="Reese J.T."/>
            <person name="Scharf M.E."/>
            <person name="Sun F."/>
            <person name="Vogel H."/>
            <person name="Xiao J."/>
            <person name="Yang W."/>
            <person name="Yang Z."/>
            <person name="Yang Z."/>
            <person name="Zhou J."/>
            <person name="Zhu J."/>
            <person name="Brent C.S."/>
            <person name="Elsik C.G."/>
            <person name="Goodisman M.A."/>
            <person name="Liberles D.A."/>
            <person name="Roe R.M."/>
            <person name="Vargo E.L."/>
            <person name="Vilcinskas A."/>
            <person name="Wang J."/>
            <person name="Bornberg-Bauer E."/>
            <person name="Korb J."/>
            <person name="Zhang G."/>
            <person name="Liebig J."/>
        </authorList>
    </citation>
    <scope>NUCLEOTIDE SEQUENCE [LARGE SCALE GENOMIC DNA]</scope>
    <source>
        <tissue evidence="3">Whole organism</tissue>
    </source>
</reference>
<evidence type="ECO:0000256" key="2">
    <source>
        <dbReference type="ARBA" id="ARBA00022737"/>
    </source>
</evidence>
<sequence length="184" mass="21270">MLCRRTFFSCVAFHGCLYAIGGRNRISSKLSTEKYDPAEDTWTVIPGMNFHSYKLNAEVIDDTIFVIGGYYDEQHYLSRFACFNDKGNRWYLDVDMNVYRSQMSTCVIENLPNASDYSYKHRDKLMEEKRKKMLDCECNRPPTQTCPSTDVATSSNPVAWPALDRLKHFALRCEEWVKGAIGMV</sequence>
<evidence type="ECO:0000256" key="1">
    <source>
        <dbReference type="ARBA" id="ARBA00022441"/>
    </source>
</evidence>
<dbReference type="InterPro" id="IPR006652">
    <property type="entry name" value="Kelch_1"/>
</dbReference>
<protein>
    <submittedName>
        <fullName evidence="3">Kelch-like protein 10</fullName>
    </submittedName>
</protein>
<keyword evidence="2" id="KW-0677">Repeat</keyword>
<keyword evidence="1" id="KW-0880">Kelch repeat</keyword>
<gene>
    <name evidence="3" type="ORF">L798_06187</name>
</gene>